<name>A0A1N6XA09_AQUAC</name>
<dbReference type="Proteomes" id="UP000185841">
    <property type="component" value="Unassembled WGS sequence"/>
</dbReference>
<evidence type="ECO:0000313" key="1">
    <source>
        <dbReference type="EMBL" id="SIQ99185.1"/>
    </source>
</evidence>
<organism evidence="1 2">
    <name type="scientific">Aquipseudomonas alcaligenes</name>
    <name type="common">Pseudomonas alcaligenes</name>
    <dbReference type="NCBI Taxonomy" id="43263"/>
    <lineage>
        <taxon>Bacteria</taxon>
        <taxon>Pseudomonadati</taxon>
        <taxon>Pseudomonadota</taxon>
        <taxon>Gammaproteobacteria</taxon>
        <taxon>Pseudomonadales</taxon>
        <taxon>Pseudomonadaceae</taxon>
        <taxon>Aquipseudomonas</taxon>
    </lineage>
</organism>
<sequence>MDNRTLQHLMRNPLAMARYRATGKATQFSTPSSPLITLLQSLYPRERAQITAVRVNERLGYQGGRQFHSAAQALTWLVPVNPGSHIPSESWQIKRFQKVLTVDDLAQNARIPSTVIEAWWRRHPQLASLRQTTDSQPNPLRQEGSQ</sequence>
<evidence type="ECO:0000313" key="2">
    <source>
        <dbReference type="Proteomes" id="UP000185841"/>
    </source>
</evidence>
<dbReference type="RefSeq" id="WP_076429285.1">
    <property type="nucleotide sequence ID" value="NZ_FTMP01000012.1"/>
</dbReference>
<reference evidence="1 2" key="1">
    <citation type="submission" date="2017-01" db="EMBL/GenBank/DDBJ databases">
        <authorList>
            <person name="Mah S.A."/>
            <person name="Swanson W.J."/>
            <person name="Moy G.W."/>
            <person name="Vacquier V.D."/>
        </authorList>
    </citation>
    <scope>NUCLEOTIDE SEQUENCE [LARGE SCALE GENOMIC DNA]</scope>
    <source>
        <strain evidence="1 2">RU36E</strain>
    </source>
</reference>
<dbReference type="AlphaFoldDB" id="A0A1N6XA09"/>
<accession>A0A1N6XA09</accession>
<gene>
    <name evidence="1" type="ORF">SAMN05878282_11249</name>
</gene>
<proteinExistence type="predicted"/>
<dbReference type="EMBL" id="FTMP01000012">
    <property type="protein sequence ID" value="SIQ99185.1"/>
    <property type="molecule type" value="Genomic_DNA"/>
</dbReference>
<protein>
    <submittedName>
        <fullName evidence="1">Uncharacterized protein</fullName>
    </submittedName>
</protein>